<keyword evidence="5" id="KW-0539">Nucleus</keyword>
<sequence length="420" mass="48223">MYCMMSSYKESNENPAAHVDLTDGEDDPNPIIDESGDTDVADTATRRARSKERKKSSDVHPHFVDVQGLYKGKMVPKKQCIYCKHTYVRGNWSSTTSMKRHLQECGLFKKAQGQTPEDESQGTGKPPNAMHQPAGKQVPFAQLLPVLEAQLDKDQAMQLEALYARLKSNVINKEEFVRHTRQLVGDHTLKMALQQRQSSGDSSLASGSNAKTSPKKPTVGQKKTLEAPVSSLSKKQKVCEAFSDQSIDQQLNDVTAVSGVRLREEKDQLFSGAKEDSRVSEASRKVAQAPQKKLDEITAKRGVKNQSNGVERCLSQLEIVQAELEKEQKARQNIEARFEQFKQEREQERAEHERQREQERVKREQEREQERAKRERERAEQAEWHKNMEEILKKFLKRERAEQAERHKNLEEMLRKFLNK</sequence>
<dbReference type="Pfam" id="PF12174">
    <property type="entry name" value="RST"/>
    <property type="match status" value="1"/>
</dbReference>
<evidence type="ECO:0000256" key="3">
    <source>
        <dbReference type="ARBA" id="ARBA00022771"/>
    </source>
</evidence>
<feature type="compositionally biased region" description="Acidic residues" evidence="7">
    <location>
        <begin position="22"/>
        <end position="40"/>
    </location>
</feature>
<accession>A0A251RUY4</accession>
<dbReference type="GO" id="GO:0008270">
    <property type="term" value="F:zinc ion binding"/>
    <property type="evidence" value="ECO:0007669"/>
    <property type="project" value="UniProtKB-KW"/>
</dbReference>
<feature type="compositionally biased region" description="Low complexity" evidence="7">
    <location>
        <begin position="198"/>
        <end position="208"/>
    </location>
</feature>
<evidence type="ECO:0000256" key="1">
    <source>
        <dbReference type="ARBA" id="ARBA00004123"/>
    </source>
</evidence>
<dbReference type="PANTHER" id="PTHR15138:SF14">
    <property type="entry name" value="TRANSCRIPTION INITIATION FACTOR TFIID SUBUNIT 4"/>
    <property type="match status" value="1"/>
</dbReference>
<evidence type="ECO:0000256" key="2">
    <source>
        <dbReference type="ARBA" id="ARBA00022723"/>
    </source>
</evidence>
<dbReference type="EMBL" id="CM007906">
    <property type="protein sequence ID" value="OTF88031.1"/>
    <property type="molecule type" value="Genomic_DNA"/>
</dbReference>
<evidence type="ECO:0000256" key="4">
    <source>
        <dbReference type="ARBA" id="ARBA00022833"/>
    </source>
</evidence>
<keyword evidence="4" id="KW-0862">Zinc</keyword>
<gene>
    <name evidence="10" type="ORF">HannXRQ_Chr17g0568561</name>
</gene>
<dbReference type="PROSITE" id="PS50808">
    <property type="entry name" value="ZF_BED"/>
    <property type="match status" value="1"/>
</dbReference>
<feature type="domain" description="RST" evidence="9">
    <location>
        <begin position="131"/>
        <end position="202"/>
    </location>
</feature>
<evidence type="ECO:0000256" key="6">
    <source>
        <dbReference type="PROSITE-ProRule" id="PRU00027"/>
    </source>
</evidence>
<keyword evidence="11" id="KW-1185">Reference proteome</keyword>
<dbReference type="Proteomes" id="UP000215914">
    <property type="component" value="Chromosome 17"/>
</dbReference>
<evidence type="ECO:0000256" key="5">
    <source>
        <dbReference type="ARBA" id="ARBA00023242"/>
    </source>
</evidence>
<dbReference type="GO" id="GO:0003677">
    <property type="term" value="F:DNA binding"/>
    <property type="evidence" value="ECO:0000318"/>
    <property type="project" value="GO_Central"/>
</dbReference>
<dbReference type="PROSITE" id="PS51879">
    <property type="entry name" value="RST"/>
    <property type="match status" value="1"/>
</dbReference>
<dbReference type="InterPro" id="IPR045144">
    <property type="entry name" value="TAF4"/>
</dbReference>
<feature type="region of interest" description="Disordered" evidence="7">
    <location>
        <begin position="194"/>
        <end position="230"/>
    </location>
</feature>
<evidence type="ECO:0000313" key="11">
    <source>
        <dbReference type="Proteomes" id="UP000215914"/>
    </source>
</evidence>
<protein>
    <submittedName>
        <fullName evidence="10">Putative zinc finger, BED-type, RST domain of plant C-terminal</fullName>
    </submittedName>
</protein>
<dbReference type="AlphaFoldDB" id="A0A251RUY4"/>
<dbReference type="InterPro" id="IPR022003">
    <property type="entry name" value="RST"/>
</dbReference>
<dbReference type="InterPro" id="IPR003656">
    <property type="entry name" value="Znf_BED"/>
</dbReference>
<name>A0A251RUY4_HELAN</name>
<dbReference type="InParanoid" id="A0A251RUY4"/>
<reference evidence="11" key="1">
    <citation type="journal article" date="2017" name="Nature">
        <title>The sunflower genome provides insights into oil metabolism, flowering and Asterid evolution.</title>
        <authorList>
            <person name="Badouin H."/>
            <person name="Gouzy J."/>
            <person name="Grassa C.J."/>
            <person name="Murat F."/>
            <person name="Staton S.E."/>
            <person name="Cottret L."/>
            <person name="Lelandais-Briere C."/>
            <person name="Owens G.L."/>
            <person name="Carrere S."/>
            <person name="Mayjonade B."/>
            <person name="Legrand L."/>
            <person name="Gill N."/>
            <person name="Kane N.C."/>
            <person name="Bowers J.E."/>
            <person name="Hubner S."/>
            <person name="Bellec A."/>
            <person name="Berard A."/>
            <person name="Berges H."/>
            <person name="Blanchet N."/>
            <person name="Boniface M.C."/>
            <person name="Brunel D."/>
            <person name="Catrice O."/>
            <person name="Chaidir N."/>
            <person name="Claudel C."/>
            <person name="Donnadieu C."/>
            <person name="Faraut T."/>
            <person name="Fievet G."/>
            <person name="Helmstetter N."/>
            <person name="King M."/>
            <person name="Knapp S.J."/>
            <person name="Lai Z."/>
            <person name="Le Paslier M.C."/>
            <person name="Lippi Y."/>
            <person name="Lorenzon L."/>
            <person name="Mandel J.R."/>
            <person name="Marage G."/>
            <person name="Marchand G."/>
            <person name="Marquand E."/>
            <person name="Bret-Mestries E."/>
            <person name="Morien E."/>
            <person name="Nambeesan S."/>
            <person name="Nguyen T."/>
            <person name="Pegot-Espagnet P."/>
            <person name="Pouilly N."/>
            <person name="Raftis F."/>
            <person name="Sallet E."/>
            <person name="Schiex T."/>
            <person name="Thomas J."/>
            <person name="Vandecasteele C."/>
            <person name="Vares D."/>
            <person name="Vear F."/>
            <person name="Vautrin S."/>
            <person name="Crespi M."/>
            <person name="Mangin B."/>
            <person name="Burke J.M."/>
            <person name="Salse J."/>
            <person name="Munos S."/>
            <person name="Vincourt P."/>
            <person name="Rieseberg L.H."/>
            <person name="Langlade N.B."/>
        </authorList>
    </citation>
    <scope>NUCLEOTIDE SEQUENCE [LARGE SCALE GENOMIC DNA]</scope>
    <source>
        <strain evidence="11">cv. SF193</strain>
    </source>
</reference>
<evidence type="ECO:0000256" key="7">
    <source>
        <dbReference type="SAM" id="MobiDB-lite"/>
    </source>
</evidence>
<dbReference type="STRING" id="4232.A0A251RUY4"/>
<proteinExistence type="predicted"/>
<feature type="region of interest" description="Disordered" evidence="7">
    <location>
        <begin position="110"/>
        <end position="133"/>
    </location>
</feature>
<evidence type="ECO:0000259" key="9">
    <source>
        <dbReference type="PROSITE" id="PS51879"/>
    </source>
</evidence>
<dbReference type="PANTHER" id="PTHR15138">
    <property type="entry name" value="TRANSCRIPTION INITIATION FACTOR TFIID SUBUNIT 4"/>
    <property type="match status" value="1"/>
</dbReference>
<feature type="domain" description="BED-type" evidence="8">
    <location>
        <begin position="54"/>
        <end position="119"/>
    </location>
</feature>
<feature type="region of interest" description="Disordered" evidence="7">
    <location>
        <begin position="1"/>
        <end position="59"/>
    </location>
</feature>
<keyword evidence="3 6" id="KW-0863">Zinc-finger</keyword>
<evidence type="ECO:0000259" key="8">
    <source>
        <dbReference type="PROSITE" id="PS50808"/>
    </source>
</evidence>
<dbReference type="Pfam" id="PF02892">
    <property type="entry name" value="zf-BED"/>
    <property type="match status" value="1"/>
</dbReference>
<comment type="subcellular location">
    <subcellularLocation>
        <location evidence="1">Nucleus</location>
    </subcellularLocation>
</comment>
<keyword evidence="2" id="KW-0479">Metal-binding</keyword>
<dbReference type="GO" id="GO:0005669">
    <property type="term" value="C:transcription factor TFIID complex"/>
    <property type="evidence" value="ECO:0000318"/>
    <property type="project" value="GO_Central"/>
</dbReference>
<evidence type="ECO:0000313" key="10">
    <source>
        <dbReference type="EMBL" id="OTF88031.1"/>
    </source>
</evidence>
<organism evidence="10 11">
    <name type="scientific">Helianthus annuus</name>
    <name type="common">Common sunflower</name>
    <dbReference type="NCBI Taxonomy" id="4232"/>
    <lineage>
        <taxon>Eukaryota</taxon>
        <taxon>Viridiplantae</taxon>
        <taxon>Streptophyta</taxon>
        <taxon>Embryophyta</taxon>
        <taxon>Tracheophyta</taxon>
        <taxon>Spermatophyta</taxon>
        <taxon>Magnoliopsida</taxon>
        <taxon>eudicotyledons</taxon>
        <taxon>Gunneridae</taxon>
        <taxon>Pentapetalae</taxon>
        <taxon>asterids</taxon>
        <taxon>campanulids</taxon>
        <taxon>Asterales</taxon>
        <taxon>Asteraceae</taxon>
        <taxon>Asteroideae</taxon>
        <taxon>Heliantheae alliance</taxon>
        <taxon>Heliantheae</taxon>
        <taxon>Helianthus</taxon>
    </lineage>
</organism>
<dbReference type="GO" id="GO:0006367">
    <property type="term" value="P:transcription initiation at RNA polymerase II promoter"/>
    <property type="evidence" value="ECO:0000318"/>
    <property type="project" value="GO_Central"/>
</dbReference>
<feature type="region of interest" description="Disordered" evidence="7">
    <location>
        <begin position="342"/>
        <end position="382"/>
    </location>
</feature>